<reference evidence="2 3" key="1">
    <citation type="submission" date="2017-09" db="EMBL/GenBank/DDBJ databases">
        <title>Sphingomonas ginsenosidimutans KACC 14949, whole genome shotgun sequence.</title>
        <authorList>
            <person name="Feng G."/>
            <person name="Zhu H."/>
        </authorList>
    </citation>
    <scope>NUCLEOTIDE SEQUENCE [LARGE SCALE GENOMIC DNA]</scope>
    <source>
        <strain evidence="2 3">KACC 14949</strain>
    </source>
</reference>
<dbReference type="Proteomes" id="UP000218784">
    <property type="component" value="Unassembled WGS sequence"/>
</dbReference>
<dbReference type="AlphaFoldDB" id="A0A2A4I4C0"/>
<dbReference type="Pfam" id="PF03992">
    <property type="entry name" value="ABM"/>
    <property type="match status" value="1"/>
</dbReference>
<dbReference type="InterPro" id="IPR011008">
    <property type="entry name" value="Dimeric_a/b-barrel"/>
</dbReference>
<evidence type="ECO:0000313" key="2">
    <source>
        <dbReference type="EMBL" id="PCG10757.1"/>
    </source>
</evidence>
<dbReference type="InterPro" id="IPR050744">
    <property type="entry name" value="AI-2_Isomerase_LsrG"/>
</dbReference>
<dbReference type="GO" id="GO:0004497">
    <property type="term" value="F:monooxygenase activity"/>
    <property type="evidence" value="ECO:0007669"/>
    <property type="project" value="UniProtKB-KW"/>
</dbReference>
<feature type="domain" description="ABM" evidence="1">
    <location>
        <begin position="24"/>
        <end position="113"/>
    </location>
</feature>
<gene>
    <name evidence="2" type="ORF">COA17_05125</name>
</gene>
<proteinExistence type="predicted"/>
<evidence type="ECO:0000259" key="1">
    <source>
        <dbReference type="PROSITE" id="PS51725"/>
    </source>
</evidence>
<evidence type="ECO:0000313" key="3">
    <source>
        <dbReference type="Proteomes" id="UP000218784"/>
    </source>
</evidence>
<sequence>MDGARFLRIGGRFMPRHRGGQVMLIVTGAVIAAPDTVDTIVAEAARHVAQSRTERGCIAHAWHRDPDDPLRIVFLERWTDMAALRTHFAHPGSARFMTTMRGHAQAIEPIEIFEAMPVAP</sequence>
<dbReference type="InterPro" id="IPR007138">
    <property type="entry name" value="ABM_dom"/>
</dbReference>
<accession>A0A2A4I4C0</accession>
<name>A0A2A4I4C0_9SPHN</name>
<dbReference type="Gene3D" id="3.30.70.100">
    <property type="match status" value="1"/>
</dbReference>
<organism evidence="2 3">
    <name type="scientific">Sphingomonas ginsenosidimutans</name>
    <dbReference type="NCBI Taxonomy" id="862134"/>
    <lineage>
        <taxon>Bacteria</taxon>
        <taxon>Pseudomonadati</taxon>
        <taxon>Pseudomonadota</taxon>
        <taxon>Alphaproteobacteria</taxon>
        <taxon>Sphingomonadales</taxon>
        <taxon>Sphingomonadaceae</taxon>
        <taxon>Sphingomonas</taxon>
    </lineage>
</organism>
<dbReference type="EMBL" id="NWVD01000001">
    <property type="protein sequence ID" value="PCG10757.1"/>
    <property type="molecule type" value="Genomic_DNA"/>
</dbReference>
<dbReference type="PANTHER" id="PTHR33336">
    <property type="entry name" value="QUINOL MONOOXYGENASE YGIN-RELATED"/>
    <property type="match status" value="1"/>
</dbReference>
<dbReference type="PANTHER" id="PTHR33336:SF15">
    <property type="entry name" value="ABM DOMAIN-CONTAINING PROTEIN"/>
    <property type="match status" value="1"/>
</dbReference>
<dbReference type="PROSITE" id="PS51725">
    <property type="entry name" value="ABM"/>
    <property type="match status" value="1"/>
</dbReference>
<keyword evidence="3" id="KW-1185">Reference proteome</keyword>
<protein>
    <submittedName>
        <fullName evidence="2">Antibiotic biosynthesis monooxygenase</fullName>
    </submittedName>
</protein>
<dbReference type="SUPFAM" id="SSF54909">
    <property type="entry name" value="Dimeric alpha+beta barrel"/>
    <property type="match status" value="1"/>
</dbReference>
<keyword evidence="2" id="KW-0503">Monooxygenase</keyword>
<comment type="caution">
    <text evidence="2">The sequence shown here is derived from an EMBL/GenBank/DDBJ whole genome shotgun (WGS) entry which is preliminary data.</text>
</comment>
<keyword evidence="2" id="KW-0560">Oxidoreductase</keyword>